<dbReference type="InterPro" id="IPR016181">
    <property type="entry name" value="Acyl_CoA_acyltransferase"/>
</dbReference>
<protein>
    <submittedName>
        <fullName evidence="3">GNAT family N-acetyltransferase</fullName>
    </submittedName>
</protein>
<dbReference type="InterPro" id="IPR000182">
    <property type="entry name" value="GNAT_dom"/>
</dbReference>
<dbReference type="PANTHER" id="PTHR13947:SF37">
    <property type="entry name" value="LD18367P"/>
    <property type="match status" value="1"/>
</dbReference>
<dbReference type="EMBL" id="JBFAKC010000012">
    <property type="protein sequence ID" value="MEV0710888.1"/>
    <property type="molecule type" value="Genomic_DNA"/>
</dbReference>
<dbReference type="RefSeq" id="WP_357786984.1">
    <property type="nucleotide sequence ID" value="NZ_JBFAKC010000012.1"/>
</dbReference>
<evidence type="ECO:0000256" key="1">
    <source>
        <dbReference type="ARBA" id="ARBA00022679"/>
    </source>
</evidence>
<dbReference type="PANTHER" id="PTHR13947">
    <property type="entry name" value="GNAT FAMILY N-ACETYLTRANSFERASE"/>
    <property type="match status" value="1"/>
</dbReference>
<sequence length="170" mass="18020">MGENDADVAVRTASVAEYDAVGELTVEVYVGEGYVRADTPYAAQLADARHRGAAAQILVAVHAGRIVGSLTVARPGTDYAEIARAGELEFRMLAVSKAARGLGAGTALVRTVIETAAAEGFHAVVLTTMPAMAEARRIYDRYGFVPVPERDWTTDTGEDLTVLRLELPAS</sequence>
<keyword evidence="1" id="KW-0808">Transferase</keyword>
<dbReference type="Proteomes" id="UP001551695">
    <property type="component" value="Unassembled WGS sequence"/>
</dbReference>
<evidence type="ECO:0000259" key="2">
    <source>
        <dbReference type="PROSITE" id="PS51186"/>
    </source>
</evidence>
<reference evidence="3 4" key="1">
    <citation type="submission" date="2024-06" db="EMBL/GenBank/DDBJ databases">
        <title>The Natural Products Discovery Center: Release of the First 8490 Sequenced Strains for Exploring Actinobacteria Biosynthetic Diversity.</title>
        <authorList>
            <person name="Kalkreuter E."/>
            <person name="Kautsar S.A."/>
            <person name="Yang D."/>
            <person name="Bader C.D."/>
            <person name="Teijaro C.N."/>
            <person name="Fluegel L."/>
            <person name="Davis C.M."/>
            <person name="Simpson J.R."/>
            <person name="Lauterbach L."/>
            <person name="Steele A.D."/>
            <person name="Gui C."/>
            <person name="Meng S."/>
            <person name="Li G."/>
            <person name="Viehrig K."/>
            <person name="Ye F."/>
            <person name="Su P."/>
            <person name="Kiefer A.F."/>
            <person name="Nichols A."/>
            <person name="Cepeda A.J."/>
            <person name="Yan W."/>
            <person name="Fan B."/>
            <person name="Jiang Y."/>
            <person name="Adhikari A."/>
            <person name="Zheng C.-J."/>
            <person name="Schuster L."/>
            <person name="Cowan T.M."/>
            <person name="Smanski M.J."/>
            <person name="Chevrette M.G."/>
            <person name="De Carvalho L.P.S."/>
            <person name="Shen B."/>
        </authorList>
    </citation>
    <scope>NUCLEOTIDE SEQUENCE [LARGE SCALE GENOMIC DNA]</scope>
    <source>
        <strain evidence="3 4">NPDC050403</strain>
    </source>
</reference>
<dbReference type="CDD" id="cd04301">
    <property type="entry name" value="NAT_SF"/>
    <property type="match status" value="1"/>
</dbReference>
<name>A0ABV3FZP5_9NOCA</name>
<keyword evidence="4" id="KW-1185">Reference proteome</keyword>
<dbReference type="PROSITE" id="PS51186">
    <property type="entry name" value="GNAT"/>
    <property type="match status" value="1"/>
</dbReference>
<comment type="caution">
    <text evidence="3">The sequence shown here is derived from an EMBL/GenBank/DDBJ whole genome shotgun (WGS) entry which is preliminary data.</text>
</comment>
<dbReference type="Gene3D" id="3.40.630.30">
    <property type="match status" value="1"/>
</dbReference>
<accession>A0ABV3FZP5</accession>
<evidence type="ECO:0000313" key="4">
    <source>
        <dbReference type="Proteomes" id="UP001551695"/>
    </source>
</evidence>
<dbReference type="Pfam" id="PF00583">
    <property type="entry name" value="Acetyltransf_1"/>
    <property type="match status" value="1"/>
</dbReference>
<evidence type="ECO:0000313" key="3">
    <source>
        <dbReference type="EMBL" id="MEV0710888.1"/>
    </source>
</evidence>
<dbReference type="SUPFAM" id="SSF55729">
    <property type="entry name" value="Acyl-CoA N-acyltransferases (Nat)"/>
    <property type="match status" value="1"/>
</dbReference>
<proteinExistence type="predicted"/>
<organism evidence="3 4">
    <name type="scientific">Nocardia aurea</name>
    <dbReference type="NCBI Taxonomy" id="2144174"/>
    <lineage>
        <taxon>Bacteria</taxon>
        <taxon>Bacillati</taxon>
        <taxon>Actinomycetota</taxon>
        <taxon>Actinomycetes</taxon>
        <taxon>Mycobacteriales</taxon>
        <taxon>Nocardiaceae</taxon>
        <taxon>Nocardia</taxon>
    </lineage>
</organism>
<dbReference type="InterPro" id="IPR050769">
    <property type="entry name" value="NAT_camello-type"/>
</dbReference>
<gene>
    <name evidence="3" type="ORF">AB0I48_25305</name>
</gene>
<feature type="domain" description="N-acetyltransferase" evidence="2">
    <location>
        <begin position="8"/>
        <end position="168"/>
    </location>
</feature>